<evidence type="ECO:0000259" key="6">
    <source>
        <dbReference type="Pfam" id="PF02518"/>
    </source>
</evidence>
<comment type="catalytic activity">
    <reaction evidence="1">
        <text>ATP + protein L-histidine = ADP + protein N-phospho-L-histidine.</text>
        <dbReference type="EC" id="2.7.13.3"/>
    </reaction>
</comment>
<dbReference type="Pfam" id="PF02518">
    <property type="entry name" value="HATPase_c"/>
    <property type="match status" value="1"/>
</dbReference>
<feature type="domain" description="Histidine kinase/HSP90-like ATPase" evidence="6">
    <location>
        <begin position="119"/>
        <end position="206"/>
    </location>
</feature>
<accession>A0ABW5KLT2</accession>
<evidence type="ECO:0000256" key="3">
    <source>
        <dbReference type="ARBA" id="ARBA00022679"/>
    </source>
</evidence>
<dbReference type="InterPro" id="IPR003594">
    <property type="entry name" value="HATPase_dom"/>
</dbReference>
<dbReference type="EC" id="2.7.13.3" evidence="2"/>
<dbReference type="PANTHER" id="PTHR24421">
    <property type="entry name" value="NITRATE/NITRITE SENSOR PROTEIN NARX-RELATED"/>
    <property type="match status" value="1"/>
</dbReference>
<sequence>MELAHQKEIASQFSLVQENERKQIAKLLHDEIGNKLNIMFLWVTNEEAWSDERSRSIIAELMPKLIETTRNLSHSLYPSSLENFGLILSLEDLIAHVDGQLNVLINITGLYIPRDIAFEVQIYRIIQEFLTNVIKHAQASHMWIQLRDTDFYFSLVLSDNGIGFDSRGIEKGMGINNMESRLNSIQARWKWKTKADGGTRLLVLIPKK</sequence>
<evidence type="ECO:0000256" key="2">
    <source>
        <dbReference type="ARBA" id="ARBA00012438"/>
    </source>
</evidence>
<dbReference type="Proteomes" id="UP001597545">
    <property type="component" value="Unassembled WGS sequence"/>
</dbReference>
<evidence type="ECO:0000256" key="4">
    <source>
        <dbReference type="ARBA" id="ARBA00022777"/>
    </source>
</evidence>
<evidence type="ECO:0000313" key="7">
    <source>
        <dbReference type="EMBL" id="MFD2549315.1"/>
    </source>
</evidence>
<dbReference type="InterPro" id="IPR050482">
    <property type="entry name" value="Sensor_HK_TwoCompSys"/>
</dbReference>
<evidence type="ECO:0000256" key="1">
    <source>
        <dbReference type="ARBA" id="ARBA00000085"/>
    </source>
</evidence>
<dbReference type="SUPFAM" id="SSF55874">
    <property type="entry name" value="ATPase domain of HSP90 chaperone/DNA topoisomerase II/histidine kinase"/>
    <property type="match status" value="1"/>
</dbReference>
<evidence type="ECO:0000256" key="5">
    <source>
        <dbReference type="ARBA" id="ARBA00023012"/>
    </source>
</evidence>
<name>A0ABW5KLT2_9SPHI</name>
<dbReference type="PANTHER" id="PTHR24421:SF10">
    <property type="entry name" value="NITRATE_NITRITE SENSOR PROTEIN NARQ"/>
    <property type="match status" value="1"/>
</dbReference>
<gene>
    <name evidence="7" type="ORF">ACFSR5_16825</name>
</gene>
<keyword evidence="3" id="KW-0808">Transferase</keyword>
<keyword evidence="8" id="KW-1185">Reference proteome</keyword>
<comment type="caution">
    <text evidence="7">The sequence shown here is derived from an EMBL/GenBank/DDBJ whole genome shotgun (WGS) entry which is preliminary data.</text>
</comment>
<organism evidence="7 8">
    <name type="scientific">Sphingobacterium suaedae</name>
    <dbReference type="NCBI Taxonomy" id="1686402"/>
    <lineage>
        <taxon>Bacteria</taxon>
        <taxon>Pseudomonadati</taxon>
        <taxon>Bacteroidota</taxon>
        <taxon>Sphingobacteriia</taxon>
        <taxon>Sphingobacteriales</taxon>
        <taxon>Sphingobacteriaceae</taxon>
        <taxon>Sphingobacterium</taxon>
    </lineage>
</organism>
<dbReference type="GO" id="GO:0016301">
    <property type="term" value="F:kinase activity"/>
    <property type="evidence" value="ECO:0007669"/>
    <property type="project" value="UniProtKB-KW"/>
</dbReference>
<dbReference type="RefSeq" id="WP_380905632.1">
    <property type="nucleotide sequence ID" value="NZ_JBHUEG010000012.1"/>
</dbReference>
<dbReference type="EMBL" id="JBHULR010000015">
    <property type="protein sequence ID" value="MFD2549315.1"/>
    <property type="molecule type" value="Genomic_DNA"/>
</dbReference>
<keyword evidence="4 7" id="KW-0418">Kinase</keyword>
<evidence type="ECO:0000313" key="8">
    <source>
        <dbReference type="Proteomes" id="UP001597545"/>
    </source>
</evidence>
<protein>
    <recommendedName>
        <fullName evidence="2">histidine kinase</fullName>
        <ecNumber evidence="2">2.7.13.3</ecNumber>
    </recommendedName>
</protein>
<dbReference type="Gene3D" id="3.30.565.10">
    <property type="entry name" value="Histidine kinase-like ATPase, C-terminal domain"/>
    <property type="match status" value="1"/>
</dbReference>
<keyword evidence="5" id="KW-0902">Two-component regulatory system</keyword>
<dbReference type="CDD" id="cd16917">
    <property type="entry name" value="HATPase_UhpB-NarQ-NarX-like"/>
    <property type="match status" value="1"/>
</dbReference>
<proteinExistence type="predicted"/>
<dbReference type="InterPro" id="IPR036890">
    <property type="entry name" value="HATPase_C_sf"/>
</dbReference>
<reference evidence="8" key="1">
    <citation type="journal article" date="2019" name="Int. J. Syst. Evol. Microbiol.">
        <title>The Global Catalogue of Microorganisms (GCM) 10K type strain sequencing project: providing services to taxonomists for standard genome sequencing and annotation.</title>
        <authorList>
            <consortium name="The Broad Institute Genomics Platform"/>
            <consortium name="The Broad Institute Genome Sequencing Center for Infectious Disease"/>
            <person name="Wu L."/>
            <person name="Ma J."/>
        </authorList>
    </citation>
    <scope>NUCLEOTIDE SEQUENCE [LARGE SCALE GENOMIC DNA]</scope>
    <source>
        <strain evidence="8">KCTC 42662</strain>
    </source>
</reference>